<accession>A0A5B7FV75</accession>
<reference evidence="2 3" key="1">
    <citation type="submission" date="2019-05" db="EMBL/GenBank/DDBJ databases">
        <title>Another draft genome of Portunus trituberculatus and its Hox gene families provides insights of decapod evolution.</title>
        <authorList>
            <person name="Jeong J.-H."/>
            <person name="Song I."/>
            <person name="Kim S."/>
            <person name="Choi T."/>
            <person name="Kim D."/>
            <person name="Ryu S."/>
            <person name="Kim W."/>
        </authorList>
    </citation>
    <scope>NUCLEOTIDE SEQUENCE [LARGE SCALE GENOMIC DNA]</scope>
    <source>
        <tissue evidence="2">Muscle</tissue>
    </source>
</reference>
<feature type="compositionally biased region" description="Basic residues" evidence="1">
    <location>
        <begin position="1"/>
        <end position="11"/>
    </location>
</feature>
<dbReference type="EMBL" id="VSRR010008748">
    <property type="protein sequence ID" value="MPC49235.1"/>
    <property type="molecule type" value="Genomic_DNA"/>
</dbReference>
<feature type="region of interest" description="Disordered" evidence="1">
    <location>
        <begin position="43"/>
        <end position="101"/>
    </location>
</feature>
<evidence type="ECO:0000313" key="2">
    <source>
        <dbReference type="EMBL" id="MPC49235.1"/>
    </source>
</evidence>
<dbReference type="PROSITE" id="PS51257">
    <property type="entry name" value="PROKAR_LIPOPROTEIN"/>
    <property type="match status" value="1"/>
</dbReference>
<evidence type="ECO:0000313" key="3">
    <source>
        <dbReference type="Proteomes" id="UP000324222"/>
    </source>
</evidence>
<sequence>MFPRPSGHHASRMPLHPGASCACLTGVRRGEYRAAVNRRDCECVSDHPPKRSSSRHLRHATAPRPRPAPVHLSPPITPIAPPTHHHPHHPPAMGLIRFVAA</sequence>
<comment type="caution">
    <text evidence="2">The sequence shown here is derived from an EMBL/GenBank/DDBJ whole genome shotgun (WGS) entry which is preliminary data.</text>
</comment>
<evidence type="ECO:0000256" key="1">
    <source>
        <dbReference type="SAM" id="MobiDB-lite"/>
    </source>
</evidence>
<feature type="compositionally biased region" description="Basic residues" evidence="1">
    <location>
        <begin position="50"/>
        <end position="61"/>
    </location>
</feature>
<organism evidence="2 3">
    <name type="scientific">Portunus trituberculatus</name>
    <name type="common">Swimming crab</name>
    <name type="synonym">Neptunus trituberculatus</name>
    <dbReference type="NCBI Taxonomy" id="210409"/>
    <lineage>
        <taxon>Eukaryota</taxon>
        <taxon>Metazoa</taxon>
        <taxon>Ecdysozoa</taxon>
        <taxon>Arthropoda</taxon>
        <taxon>Crustacea</taxon>
        <taxon>Multicrustacea</taxon>
        <taxon>Malacostraca</taxon>
        <taxon>Eumalacostraca</taxon>
        <taxon>Eucarida</taxon>
        <taxon>Decapoda</taxon>
        <taxon>Pleocyemata</taxon>
        <taxon>Brachyura</taxon>
        <taxon>Eubrachyura</taxon>
        <taxon>Portunoidea</taxon>
        <taxon>Portunidae</taxon>
        <taxon>Portuninae</taxon>
        <taxon>Portunus</taxon>
    </lineage>
</organism>
<feature type="region of interest" description="Disordered" evidence="1">
    <location>
        <begin position="1"/>
        <end position="20"/>
    </location>
</feature>
<proteinExistence type="predicted"/>
<gene>
    <name evidence="2" type="ORF">E2C01_043032</name>
</gene>
<name>A0A5B7FV75_PORTR</name>
<protein>
    <submittedName>
        <fullName evidence="2">Uncharacterized protein</fullName>
    </submittedName>
</protein>
<dbReference type="Proteomes" id="UP000324222">
    <property type="component" value="Unassembled WGS sequence"/>
</dbReference>
<dbReference type="AlphaFoldDB" id="A0A5B7FV75"/>
<keyword evidence="3" id="KW-1185">Reference proteome</keyword>